<protein>
    <submittedName>
        <fullName evidence="1">Uncharacterized protein</fullName>
    </submittedName>
</protein>
<organism evidence="1 2">
    <name type="scientific">Knipowitschia caucasica</name>
    <name type="common">Caucasian dwarf goby</name>
    <name type="synonym">Pomatoschistus caucasicus</name>
    <dbReference type="NCBI Taxonomy" id="637954"/>
    <lineage>
        <taxon>Eukaryota</taxon>
        <taxon>Metazoa</taxon>
        <taxon>Chordata</taxon>
        <taxon>Craniata</taxon>
        <taxon>Vertebrata</taxon>
        <taxon>Euteleostomi</taxon>
        <taxon>Actinopterygii</taxon>
        <taxon>Neopterygii</taxon>
        <taxon>Teleostei</taxon>
        <taxon>Neoteleostei</taxon>
        <taxon>Acanthomorphata</taxon>
        <taxon>Gobiaria</taxon>
        <taxon>Gobiiformes</taxon>
        <taxon>Gobioidei</taxon>
        <taxon>Gobiidae</taxon>
        <taxon>Gobiinae</taxon>
        <taxon>Knipowitschia</taxon>
    </lineage>
</organism>
<evidence type="ECO:0000313" key="2">
    <source>
        <dbReference type="Proteomes" id="UP001497482"/>
    </source>
</evidence>
<dbReference type="AlphaFoldDB" id="A0AAV2KNI7"/>
<sequence>MLLSKGLMVVAPEWVCGKSKVGLCGSVVGLKWVCGVSVVGLKWVCGVSVVGLKWVCGVSVVARWWTGRYLCFALLW</sequence>
<gene>
    <name evidence="1" type="ORF">KC01_LOCUS20980</name>
</gene>
<reference evidence="1 2" key="1">
    <citation type="submission" date="2024-04" db="EMBL/GenBank/DDBJ databases">
        <authorList>
            <person name="Waldvogel A.-M."/>
            <person name="Schoenle A."/>
        </authorList>
    </citation>
    <scope>NUCLEOTIDE SEQUENCE [LARGE SCALE GENOMIC DNA]</scope>
</reference>
<dbReference type="Proteomes" id="UP001497482">
    <property type="component" value="Chromosome 2"/>
</dbReference>
<name>A0AAV2KNI7_KNICA</name>
<accession>A0AAV2KNI7</accession>
<dbReference type="EMBL" id="OZ035824">
    <property type="protein sequence ID" value="CAL1591620.1"/>
    <property type="molecule type" value="Genomic_DNA"/>
</dbReference>
<evidence type="ECO:0000313" key="1">
    <source>
        <dbReference type="EMBL" id="CAL1591620.1"/>
    </source>
</evidence>
<keyword evidence="2" id="KW-1185">Reference proteome</keyword>
<proteinExistence type="predicted"/>